<organism evidence="4 5">
    <name type="scientific">Vitis vinifera</name>
    <name type="common">Grape</name>
    <dbReference type="NCBI Taxonomy" id="29760"/>
    <lineage>
        <taxon>Eukaryota</taxon>
        <taxon>Viridiplantae</taxon>
        <taxon>Streptophyta</taxon>
        <taxon>Embryophyta</taxon>
        <taxon>Tracheophyta</taxon>
        <taxon>Spermatophyta</taxon>
        <taxon>Magnoliopsida</taxon>
        <taxon>eudicotyledons</taxon>
        <taxon>Gunneridae</taxon>
        <taxon>Pentapetalae</taxon>
        <taxon>rosids</taxon>
        <taxon>Vitales</taxon>
        <taxon>Vitaceae</taxon>
        <taxon>Viteae</taxon>
        <taxon>Vitis</taxon>
    </lineage>
</organism>
<evidence type="ECO:0000313" key="5">
    <source>
        <dbReference type="Proteomes" id="UP000288805"/>
    </source>
</evidence>
<name>A0A438KEK9_VITVI</name>
<reference evidence="4 5" key="1">
    <citation type="journal article" date="2018" name="PLoS Genet.">
        <title>Population sequencing reveals clonal diversity and ancestral inbreeding in the grapevine cultivar Chardonnay.</title>
        <authorList>
            <person name="Roach M.J."/>
            <person name="Johnson D.L."/>
            <person name="Bohlmann J."/>
            <person name="van Vuuren H.J."/>
            <person name="Jones S.J."/>
            <person name="Pretorius I.S."/>
            <person name="Schmidt S.A."/>
            <person name="Borneman A.R."/>
        </authorList>
    </citation>
    <scope>NUCLEOTIDE SEQUENCE [LARGE SCALE GENOMIC DNA]</scope>
    <source>
        <strain evidence="5">cv. Chardonnay</strain>
        <tissue evidence="4">Leaf</tissue>
    </source>
</reference>
<dbReference type="Pfam" id="PF16113">
    <property type="entry name" value="ECH_2"/>
    <property type="match status" value="1"/>
</dbReference>
<dbReference type="AlphaFoldDB" id="A0A438KEK9"/>
<dbReference type="InterPro" id="IPR032259">
    <property type="entry name" value="HIBYL-CoA-H"/>
</dbReference>
<evidence type="ECO:0000256" key="1">
    <source>
        <dbReference type="ARBA" id="ARBA00022801"/>
    </source>
</evidence>
<keyword evidence="1 2" id="KW-0378">Hydrolase</keyword>
<comment type="similarity">
    <text evidence="2">Belongs to the enoyl-CoA hydratase/isomerase family.</text>
</comment>
<evidence type="ECO:0000256" key="2">
    <source>
        <dbReference type="RuleBase" id="RU369070"/>
    </source>
</evidence>
<dbReference type="PANTHER" id="PTHR43176">
    <property type="entry name" value="3-HYDROXYISOBUTYRYL-COA HYDROLASE-RELATED"/>
    <property type="match status" value="1"/>
</dbReference>
<sequence length="174" mass="20112">MELFLKFFSTTFWCCAGKVEECKKFFETLYKFVYLLGTYVKPNVSIQSLRNFLMQLDSSIVMGIRIVWFIVVETAGKDRKDKKREGWKTKKKESLIIMKLTFAQVAIVDGITMGGGAGISIPAMFRVVTDKTVCQCCSTVINAMIFNRYCCFVECSIFFSLLHHVKYPNWIIYH</sequence>
<dbReference type="EMBL" id="QGNW01000008">
    <property type="protein sequence ID" value="RVX19629.1"/>
    <property type="molecule type" value="Genomic_DNA"/>
</dbReference>
<dbReference type="GO" id="GO:0003860">
    <property type="term" value="F:3-hydroxyisobutyryl-CoA hydrolase activity"/>
    <property type="evidence" value="ECO:0007669"/>
    <property type="project" value="UniProtKB-UniRule"/>
</dbReference>
<dbReference type="PANTHER" id="PTHR43176:SF14">
    <property type="entry name" value="SMALL RIBOSOMAL SUBUNIT PROTEIN MS47"/>
    <property type="match status" value="1"/>
</dbReference>
<dbReference type="GO" id="GO:0006574">
    <property type="term" value="P:L-valine catabolic process"/>
    <property type="evidence" value="ECO:0007669"/>
    <property type="project" value="UniProtKB-UniRule"/>
</dbReference>
<gene>
    <name evidence="4" type="ORF">CK203_005022</name>
</gene>
<dbReference type="InterPro" id="IPR045004">
    <property type="entry name" value="ECH_dom"/>
</dbReference>
<protein>
    <recommendedName>
        <fullName evidence="2">3-hydroxyisobutyryl-CoA hydrolase</fullName>
        <shortName evidence="2">HIB-CoA hydrolase</shortName>
        <shortName evidence="2">HIBYL-CoA-H</shortName>
        <ecNumber evidence="2">3.1.2.4</ecNumber>
    </recommendedName>
    <alternativeName>
        <fullName evidence="2">3-hydroxyisobutyryl-coenzyme A hydrolase</fullName>
    </alternativeName>
</protein>
<evidence type="ECO:0000313" key="4">
    <source>
        <dbReference type="EMBL" id="RVX19629.1"/>
    </source>
</evidence>
<comment type="catalytic activity">
    <reaction evidence="2">
        <text>3-hydroxy-2-methylpropanoyl-CoA + H2O = 3-hydroxy-2-methylpropanoate + CoA + H(+)</text>
        <dbReference type="Rhea" id="RHEA:20888"/>
        <dbReference type="ChEBI" id="CHEBI:11805"/>
        <dbReference type="ChEBI" id="CHEBI:15377"/>
        <dbReference type="ChEBI" id="CHEBI:15378"/>
        <dbReference type="ChEBI" id="CHEBI:57287"/>
        <dbReference type="ChEBI" id="CHEBI:57340"/>
        <dbReference type="EC" id="3.1.2.4"/>
    </reaction>
</comment>
<comment type="caution">
    <text evidence="4">The sequence shown here is derived from an EMBL/GenBank/DDBJ whole genome shotgun (WGS) entry which is preliminary data.</text>
</comment>
<accession>A0A438KEK9</accession>
<proteinExistence type="inferred from homology"/>
<dbReference type="EC" id="3.1.2.4" evidence="2"/>
<comment type="pathway">
    <text evidence="2">Amino-acid degradation; L-valine degradation.</text>
</comment>
<evidence type="ECO:0000259" key="3">
    <source>
        <dbReference type="Pfam" id="PF16113"/>
    </source>
</evidence>
<dbReference type="Proteomes" id="UP000288805">
    <property type="component" value="Unassembled WGS sequence"/>
</dbReference>
<comment type="function">
    <text evidence="2">Hydrolyzes 3-hydroxyisobutyryl-CoA (HIBYL-CoA), a saline catabolite. Has high activity toward isobutyryl-CoA. Could be an isobutyryl-CoA dehydrogenase that functions in valine catabolism.</text>
</comment>
<feature type="domain" description="Enoyl-CoA hydratase/isomerase" evidence="3">
    <location>
        <begin position="77"/>
        <end position="136"/>
    </location>
</feature>
<dbReference type="Gene3D" id="3.90.226.10">
    <property type="entry name" value="2-enoyl-CoA Hydratase, Chain A, domain 1"/>
    <property type="match status" value="1"/>
</dbReference>